<dbReference type="NCBIfam" id="TIGR01409">
    <property type="entry name" value="TAT_signal_seq"/>
    <property type="match status" value="1"/>
</dbReference>
<dbReference type="PROSITE" id="PS51318">
    <property type="entry name" value="TAT"/>
    <property type="match status" value="1"/>
</dbReference>
<evidence type="ECO:0000313" key="2">
    <source>
        <dbReference type="EMBL" id="AIJ47333.1"/>
    </source>
</evidence>
<dbReference type="EMBL" id="CP006704">
    <property type="protein sequence ID" value="AIJ47333.1"/>
    <property type="molecule type" value="Genomic_DNA"/>
</dbReference>
<gene>
    <name evidence="2" type="ORF">O987_16085</name>
</gene>
<dbReference type="InterPro" id="IPR027056">
    <property type="entry name" value="Gluconate_2DH_su3"/>
</dbReference>
<dbReference type="HOGENOM" id="CLU_065508_0_0_4"/>
<organism evidence="2 3">
    <name type="scientific">Comamonas testosteroni TK102</name>
    <dbReference type="NCBI Taxonomy" id="1392005"/>
    <lineage>
        <taxon>Bacteria</taxon>
        <taxon>Pseudomonadati</taxon>
        <taxon>Pseudomonadota</taxon>
        <taxon>Betaproteobacteria</taxon>
        <taxon>Burkholderiales</taxon>
        <taxon>Comamonadaceae</taxon>
        <taxon>Comamonas</taxon>
    </lineage>
</organism>
<keyword evidence="1" id="KW-0732">Signal</keyword>
<sequence>MSNFSPPSRRSFLFASGAGVALAGTAVTMHANSKEPALKLDAYKPEYFNADEWAFVLAATARLIPSEGDGPGAIEAHVPVFIDRQLKGYYGTADIWYMEGPHDPTAKPDRGWQTPLTPAQLYRKAIPAFNAECKTRYGKEFKDLSHEQQDEALTALQKGEIKLDPELSIFFTTLLANTKEGYFADPMHGGNHGMQSWKYIGFPGARASYAEWVDQHNKKYPLGPVSIKGERA</sequence>
<feature type="signal peptide" evidence="1">
    <location>
        <begin position="1"/>
        <end position="23"/>
    </location>
</feature>
<reference evidence="2 3" key="1">
    <citation type="journal article" date="2014" name="Genome Announc.">
        <title>Complete Genome Sequence of Polychlorinated Biphenyl Degrader Comamonas testosteroni TK102 (NBRC 109938).</title>
        <authorList>
            <person name="Fukuda K."/>
            <person name="Hosoyama A."/>
            <person name="Tsuchikane K."/>
            <person name="Ohji S."/>
            <person name="Yamazoe A."/>
            <person name="Fujita N."/>
            <person name="Shintani M."/>
            <person name="Kimbara K."/>
        </authorList>
    </citation>
    <scope>NUCLEOTIDE SEQUENCE [LARGE SCALE GENOMIC DNA]</scope>
    <source>
        <strain evidence="2">TK102</strain>
    </source>
</reference>
<name>A0A076PNL9_COMTE</name>
<dbReference type="InterPro" id="IPR006311">
    <property type="entry name" value="TAT_signal"/>
</dbReference>
<feature type="chain" id="PRO_5001715915" evidence="1">
    <location>
        <begin position="24"/>
        <end position="232"/>
    </location>
</feature>
<dbReference type="Pfam" id="PF13618">
    <property type="entry name" value="Gluconate_2-dh3"/>
    <property type="match status" value="1"/>
</dbReference>
<dbReference type="RefSeq" id="WP_003054241.1">
    <property type="nucleotide sequence ID" value="NZ_CP006704.1"/>
</dbReference>
<dbReference type="AlphaFoldDB" id="A0A076PNL9"/>
<evidence type="ECO:0000313" key="3">
    <source>
        <dbReference type="Proteomes" id="UP000028782"/>
    </source>
</evidence>
<proteinExistence type="predicted"/>
<dbReference type="Proteomes" id="UP000028782">
    <property type="component" value="Chromosome"/>
</dbReference>
<evidence type="ECO:0000256" key="1">
    <source>
        <dbReference type="SAM" id="SignalP"/>
    </source>
</evidence>
<accession>A0A076PNL9</accession>
<protein>
    <submittedName>
        <fullName evidence="2">Twin-arginine translocation pathway signal</fullName>
    </submittedName>
</protein>
<dbReference type="InterPro" id="IPR019546">
    <property type="entry name" value="TAT_signal_bac_arc"/>
</dbReference>
<dbReference type="KEGG" id="ctes:O987_16085"/>